<dbReference type="PANTHER" id="PTHR47327">
    <property type="entry name" value="FI18240P1-RELATED"/>
    <property type="match status" value="1"/>
</dbReference>
<dbReference type="EMBL" id="JAPWTJ010000521">
    <property type="protein sequence ID" value="KAJ8977666.1"/>
    <property type="molecule type" value="Genomic_DNA"/>
</dbReference>
<organism evidence="2 3">
    <name type="scientific">Molorchus minor</name>
    <dbReference type="NCBI Taxonomy" id="1323400"/>
    <lineage>
        <taxon>Eukaryota</taxon>
        <taxon>Metazoa</taxon>
        <taxon>Ecdysozoa</taxon>
        <taxon>Arthropoda</taxon>
        <taxon>Hexapoda</taxon>
        <taxon>Insecta</taxon>
        <taxon>Pterygota</taxon>
        <taxon>Neoptera</taxon>
        <taxon>Endopterygota</taxon>
        <taxon>Coleoptera</taxon>
        <taxon>Polyphaga</taxon>
        <taxon>Cucujiformia</taxon>
        <taxon>Chrysomeloidea</taxon>
        <taxon>Cerambycidae</taxon>
        <taxon>Lamiinae</taxon>
        <taxon>Monochamini</taxon>
        <taxon>Molorchus</taxon>
    </lineage>
</organism>
<feature type="domain" description="Apple" evidence="1">
    <location>
        <begin position="1"/>
        <end position="84"/>
    </location>
</feature>
<accession>A0ABQ9JIE5</accession>
<dbReference type="Gene3D" id="3.50.4.10">
    <property type="entry name" value="Hepatocyte Growth Factor"/>
    <property type="match status" value="1"/>
</dbReference>
<reference evidence="2" key="1">
    <citation type="journal article" date="2023" name="Insect Mol. Biol.">
        <title>Genome sequencing provides insights into the evolution of gene families encoding plant cell wall-degrading enzymes in longhorned beetles.</title>
        <authorList>
            <person name="Shin N.R."/>
            <person name="Okamura Y."/>
            <person name="Kirsch R."/>
            <person name="Pauchet Y."/>
        </authorList>
    </citation>
    <scope>NUCLEOTIDE SEQUENCE</scope>
    <source>
        <strain evidence="2">MMC_N1</strain>
    </source>
</reference>
<protein>
    <recommendedName>
        <fullName evidence="1">Apple domain-containing protein</fullName>
    </recommendedName>
</protein>
<dbReference type="Pfam" id="PF14295">
    <property type="entry name" value="PAN_4"/>
    <property type="match status" value="1"/>
</dbReference>
<gene>
    <name evidence="2" type="ORF">NQ317_002469</name>
</gene>
<dbReference type="PROSITE" id="PS50948">
    <property type="entry name" value="PAN"/>
    <property type="match status" value="1"/>
</dbReference>
<dbReference type="Proteomes" id="UP001162164">
    <property type="component" value="Unassembled WGS sequence"/>
</dbReference>
<dbReference type="InterPro" id="IPR052774">
    <property type="entry name" value="Celegans_DevNeuronal_Protein"/>
</dbReference>
<comment type="caution">
    <text evidence="2">The sequence shown here is derived from an EMBL/GenBank/DDBJ whole genome shotgun (WGS) entry which is preliminary data.</text>
</comment>
<evidence type="ECO:0000313" key="3">
    <source>
        <dbReference type="Proteomes" id="UP001162164"/>
    </source>
</evidence>
<feature type="non-terminal residue" evidence="2">
    <location>
        <position position="1"/>
    </location>
</feature>
<proteinExistence type="predicted"/>
<dbReference type="InterPro" id="IPR003609">
    <property type="entry name" value="Pan_app"/>
</dbReference>
<evidence type="ECO:0000313" key="2">
    <source>
        <dbReference type="EMBL" id="KAJ8977666.1"/>
    </source>
</evidence>
<name>A0ABQ9JIE5_9CUCU</name>
<sequence>RTAFEKLTDFDYRGNTYYTIKNLSLYECQGWCREEPDCQAAAFSFVLNPLIPVQETLCQLQNETSSNNPSAAPQRSVNMYYMTKLQLRSENICLRPWAFERVPNKMIRGLDNALIYTSTKEACLAACLNELLYTRTSGRENWIL</sequence>
<evidence type="ECO:0000259" key="1">
    <source>
        <dbReference type="PROSITE" id="PS50948"/>
    </source>
</evidence>
<dbReference type="PANTHER" id="PTHR47327:SF1">
    <property type="entry name" value="RE15579P"/>
    <property type="match status" value="1"/>
</dbReference>
<keyword evidence="3" id="KW-1185">Reference proteome</keyword>